<dbReference type="Pfam" id="PF00041">
    <property type="entry name" value="fn3"/>
    <property type="match status" value="2"/>
</dbReference>
<protein>
    <recommendedName>
        <fullName evidence="14">Hemolin</fullName>
    </recommendedName>
</protein>
<dbReference type="PANTHER" id="PTHR44337">
    <property type="entry name" value="CARCINOEMBRYONIC ANTIGEN-RELATED CELL ADHESION MOLECULE 8"/>
    <property type="match status" value="1"/>
</dbReference>
<evidence type="ECO:0000256" key="11">
    <source>
        <dbReference type="ARBA" id="ARBA00023180"/>
    </source>
</evidence>
<dbReference type="SMART" id="SM00409">
    <property type="entry name" value="IG"/>
    <property type="match status" value="5"/>
</dbReference>
<dbReference type="SUPFAM" id="SSF49265">
    <property type="entry name" value="Fibronectin type III"/>
    <property type="match status" value="1"/>
</dbReference>
<dbReference type="FunFam" id="2.60.40.10:FF:000032">
    <property type="entry name" value="palladin isoform X1"/>
    <property type="match status" value="1"/>
</dbReference>
<evidence type="ECO:0000313" key="20">
    <source>
        <dbReference type="Proteomes" id="UP001154114"/>
    </source>
</evidence>
<dbReference type="PROSITE" id="PS50853">
    <property type="entry name" value="FN3"/>
    <property type="match status" value="2"/>
</dbReference>
<feature type="domain" description="Fibronectin type-III" evidence="18">
    <location>
        <begin position="616"/>
        <end position="712"/>
    </location>
</feature>
<dbReference type="CDD" id="cd00096">
    <property type="entry name" value="Ig"/>
    <property type="match status" value="1"/>
</dbReference>
<dbReference type="InterPro" id="IPR007110">
    <property type="entry name" value="Ig-like_dom"/>
</dbReference>
<keyword evidence="9 16" id="KW-0472">Membrane</keyword>
<dbReference type="InterPro" id="IPR003598">
    <property type="entry name" value="Ig_sub2"/>
</dbReference>
<dbReference type="PROSITE" id="PS50835">
    <property type="entry name" value="IG_LIKE"/>
    <property type="match status" value="3"/>
</dbReference>
<keyword evidence="11" id="KW-0325">Glycoprotein</keyword>
<keyword evidence="10" id="KW-1015">Disulfide bond</keyword>
<dbReference type="PANTHER" id="PTHR44337:SF20">
    <property type="entry name" value="CARCINOEMBRYONIC ANTIGEN-RELATED CELL ADHESION MOLECULE 5-RELATED"/>
    <property type="match status" value="1"/>
</dbReference>
<dbReference type="InterPro" id="IPR036179">
    <property type="entry name" value="Ig-like_dom_sf"/>
</dbReference>
<evidence type="ECO:0000256" key="1">
    <source>
        <dbReference type="ARBA" id="ARBA00004167"/>
    </source>
</evidence>
<dbReference type="Gene3D" id="2.60.40.10">
    <property type="entry name" value="Immunoglobulins"/>
    <property type="match status" value="6"/>
</dbReference>
<dbReference type="GO" id="GO:0005886">
    <property type="term" value="C:plasma membrane"/>
    <property type="evidence" value="ECO:0007669"/>
    <property type="project" value="UniProtKB-ARBA"/>
</dbReference>
<evidence type="ECO:0000313" key="19">
    <source>
        <dbReference type="EMBL" id="CAD0197859.1"/>
    </source>
</evidence>
<dbReference type="InterPro" id="IPR036116">
    <property type="entry name" value="FN3_sf"/>
</dbReference>
<dbReference type="CDD" id="cd00063">
    <property type="entry name" value="FN3"/>
    <property type="match status" value="2"/>
</dbReference>
<accession>A0A9N8PZB9</accession>
<keyword evidence="7" id="KW-0130">Cell adhesion</keyword>
<dbReference type="GO" id="GO:0009653">
    <property type="term" value="P:anatomical structure morphogenesis"/>
    <property type="evidence" value="ECO:0007669"/>
    <property type="project" value="UniProtKB-ARBA"/>
</dbReference>
<evidence type="ECO:0000256" key="2">
    <source>
        <dbReference type="ARBA" id="ARBA00004613"/>
    </source>
</evidence>
<keyword evidence="6" id="KW-0677">Repeat</keyword>
<evidence type="ECO:0000256" key="15">
    <source>
        <dbReference type="SAM" id="MobiDB-lite"/>
    </source>
</evidence>
<keyword evidence="4 16" id="KW-0812">Transmembrane</keyword>
<keyword evidence="20" id="KW-1185">Reference proteome</keyword>
<keyword evidence="8 16" id="KW-1133">Transmembrane helix</keyword>
<gene>
    <name evidence="19" type="ORF">CINC_LOCUS12137</name>
</gene>
<dbReference type="SMART" id="SM00060">
    <property type="entry name" value="FN3"/>
    <property type="match status" value="2"/>
</dbReference>
<evidence type="ECO:0000256" key="5">
    <source>
        <dbReference type="ARBA" id="ARBA00022729"/>
    </source>
</evidence>
<evidence type="ECO:0000256" key="6">
    <source>
        <dbReference type="ARBA" id="ARBA00022737"/>
    </source>
</evidence>
<feature type="domain" description="Ig-like" evidence="17">
    <location>
        <begin position="156"/>
        <end position="225"/>
    </location>
</feature>
<dbReference type="SUPFAM" id="SSF48726">
    <property type="entry name" value="Immunoglobulin"/>
    <property type="match status" value="5"/>
</dbReference>
<dbReference type="EMBL" id="LR824010">
    <property type="protein sequence ID" value="CAD0197859.1"/>
    <property type="molecule type" value="Genomic_DNA"/>
</dbReference>
<reference evidence="19" key="1">
    <citation type="submission" date="2021-12" db="EMBL/GenBank/DDBJ databases">
        <authorList>
            <person name="King R."/>
        </authorList>
    </citation>
    <scope>NUCLEOTIDE SEQUENCE</scope>
</reference>
<dbReference type="InterPro" id="IPR052598">
    <property type="entry name" value="IgSF_CEA-related"/>
</dbReference>
<dbReference type="InterPro" id="IPR013098">
    <property type="entry name" value="Ig_I-set"/>
</dbReference>
<keyword evidence="3" id="KW-0964">Secreted</keyword>
<sequence length="818" mass="91816">MLLCFVELEKIFVKMKENFVVCFVVAIFCFRVTTACLIENLESNRSVTTGSVFYEDCCCTVPGHTVTELLWLDPNNKVVQLGRPGTSLNVYTEEQGECLSLFIQELSKSMAGTFRCVAHIDGSTYTQTHNIDVYDQLYFFNTPLNQFIVHNNNSLITCEAKGASPPLIRWYRGKDGQHEITNDTVKYQFMPSGLIIKNVNNDDDGIYKCSASVLSTGEEVEEDIDVKVMTQPMITELSASPETVVAEGEPVLIQCSAEGLPTPEFEWKTPQDNFDENTTSSMIIINNGIRFANIEVQDAGTYECIARNFVGTSTKQIEIVVHTVPEIIDFHNLTVTEGDAVPIYCNATGNPEPIVTITYEGRSWDDERDTEYDEEIPNFSLILANRSNAGIYVCNASNVVDITTETIYLTVLHKPYFDQPIEHLWAWSGERINISCAHESNPPSNTTWMYWQGNFSTIGNEDMPTIDSIVQDYYSQLEHSFLFTDQFAPYGKHECKAENDIGETIKAYFIRKGFPPGPVVNATTIVETATSATFEIQPPSSNEGPDVIGYIAEYDEANNYDVTNIHPNRTWAVGIPFKLERLRPNTTYHIRFAAINRVGAGQWSDTIEFDTMDKSAPEPPIWQVDALQISSSKVLKWKEPEDNGEPIDYYVLRYCQVTDSYEEGPCTELRLDAATELEVKDLQHNSTYYFELIAHNVEGNSTPANFSLTIPAAMISEDLPPLSAGALIGIAVLIIVLALVLLDVILFYWRKQGIIASCCYNKNKKRKPSQLNSRDKKGLLKDNGESGTDDTLRRPNNGHKEYEYNKTTGIITGKHSSV</sequence>
<dbReference type="PRINTS" id="PR01838">
    <property type="entry name" value="NCAMFAMILY"/>
</dbReference>
<dbReference type="GO" id="GO:0007155">
    <property type="term" value="P:cell adhesion"/>
    <property type="evidence" value="ECO:0007669"/>
    <property type="project" value="UniProtKB-KW"/>
</dbReference>
<keyword evidence="5" id="KW-0732">Signal</keyword>
<evidence type="ECO:0000256" key="9">
    <source>
        <dbReference type="ARBA" id="ARBA00023136"/>
    </source>
</evidence>
<comment type="similarity">
    <text evidence="13">Belongs to the hemolin family.</text>
</comment>
<evidence type="ECO:0000256" key="13">
    <source>
        <dbReference type="ARBA" id="ARBA00061228"/>
    </source>
</evidence>
<dbReference type="GO" id="GO:0005576">
    <property type="term" value="C:extracellular region"/>
    <property type="evidence" value="ECO:0007669"/>
    <property type="project" value="UniProtKB-SubCell"/>
</dbReference>
<evidence type="ECO:0000256" key="8">
    <source>
        <dbReference type="ARBA" id="ARBA00022989"/>
    </source>
</evidence>
<feature type="transmembrane region" description="Helical" evidence="16">
    <location>
        <begin position="724"/>
        <end position="749"/>
    </location>
</feature>
<dbReference type="Pfam" id="PF07679">
    <property type="entry name" value="I-set"/>
    <property type="match status" value="1"/>
</dbReference>
<dbReference type="Proteomes" id="UP001154114">
    <property type="component" value="Chromosome 7"/>
</dbReference>
<evidence type="ECO:0000259" key="18">
    <source>
        <dbReference type="PROSITE" id="PS50853"/>
    </source>
</evidence>
<feature type="region of interest" description="Disordered" evidence="15">
    <location>
        <begin position="765"/>
        <end position="805"/>
    </location>
</feature>
<dbReference type="Pfam" id="PF13927">
    <property type="entry name" value="Ig_3"/>
    <property type="match status" value="2"/>
</dbReference>
<dbReference type="GO" id="GO:0030154">
    <property type="term" value="P:cell differentiation"/>
    <property type="evidence" value="ECO:0007669"/>
    <property type="project" value="UniProtKB-ARBA"/>
</dbReference>
<evidence type="ECO:0000256" key="16">
    <source>
        <dbReference type="SAM" id="Phobius"/>
    </source>
</evidence>
<evidence type="ECO:0000256" key="3">
    <source>
        <dbReference type="ARBA" id="ARBA00022525"/>
    </source>
</evidence>
<evidence type="ECO:0000256" key="7">
    <source>
        <dbReference type="ARBA" id="ARBA00022889"/>
    </source>
</evidence>
<comment type="subcellular location">
    <subcellularLocation>
        <location evidence="1">Membrane</location>
        <topology evidence="1">Single-pass membrane protein</topology>
    </subcellularLocation>
    <subcellularLocation>
        <location evidence="2">Secreted</location>
    </subcellularLocation>
</comment>
<evidence type="ECO:0000256" key="10">
    <source>
        <dbReference type="ARBA" id="ARBA00023157"/>
    </source>
</evidence>
<dbReference type="AlphaFoldDB" id="A0A9N8PZB9"/>
<dbReference type="InterPro" id="IPR013783">
    <property type="entry name" value="Ig-like_fold"/>
</dbReference>
<dbReference type="InterPro" id="IPR003961">
    <property type="entry name" value="FN3_dom"/>
</dbReference>
<feature type="domain" description="Ig-like" evidence="17">
    <location>
        <begin position="325"/>
        <end position="410"/>
    </location>
</feature>
<evidence type="ECO:0000256" key="12">
    <source>
        <dbReference type="ARBA" id="ARBA00023319"/>
    </source>
</evidence>
<dbReference type="OrthoDB" id="190835at2759"/>
<evidence type="ECO:0000256" key="14">
    <source>
        <dbReference type="ARBA" id="ARBA00068688"/>
    </source>
</evidence>
<proteinExistence type="inferred from homology"/>
<dbReference type="InterPro" id="IPR003599">
    <property type="entry name" value="Ig_sub"/>
</dbReference>
<feature type="compositionally biased region" description="Basic and acidic residues" evidence="15">
    <location>
        <begin position="773"/>
        <end position="804"/>
    </location>
</feature>
<dbReference type="InterPro" id="IPR009138">
    <property type="entry name" value="Neural_cell_adh"/>
</dbReference>
<feature type="domain" description="Fibronectin type-III" evidence="18">
    <location>
        <begin position="515"/>
        <end position="614"/>
    </location>
</feature>
<organism evidence="19 20">
    <name type="scientific">Chrysodeixis includens</name>
    <name type="common">Soybean looper</name>
    <name type="synonym">Pseudoplusia includens</name>
    <dbReference type="NCBI Taxonomy" id="689277"/>
    <lineage>
        <taxon>Eukaryota</taxon>
        <taxon>Metazoa</taxon>
        <taxon>Ecdysozoa</taxon>
        <taxon>Arthropoda</taxon>
        <taxon>Hexapoda</taxon>
        <taxon>Insecta</taxon>
        <taxon>Pterygota</taxon>
        <taxon>Neoptera</taxon>
        <taxon>Endopterygota</taxon>
        <taxon>Lepidoptera</taxon>
        <taxon>Glossata</taxon>
        <taxon>Ditrysia</taxon>
        <taxon>Noctuoidea</taxon>
        <taxon>Noctuidae</taxon>
        <taxon>Plusiinae</taxon>
        <taxon>Chrysodeixis</taxon>
    </lineage>
</organism>
<feature type="domain" description="Ig-like" evidence="17">
    <location>
        <begin position="232"/>
        <end position="320"/>
    </location>
</feature>
<dbReference type="SMART" id="SM00408">
    <property type="entry name" value="IGc2"/>
    <property type="match status" value="3"/>
</dbReference>
<evidence type="ECO:0000256" key="4">
    <source>
        <dbReference type="ARBA" id="ARBA00022692"/>
    </source>
</evidence>
<keyword evidence="12" id="KW-0393">Immunoglobulin domain</keyword>
<evidence type="ECO:0000259" key="17">
    <source>
        <dbReference type="PROSITE" id="PS50835"/>
    </source>
</evidence>
<name>A0A9N8PZB9_CHRIL</name>